<dbReference type="RefSeq" id="WP_065131941.1">
    <property type="nucleotide sequence ID" value="NZ_JACKSU010000052.1"/>
</dbReference>
<evidence type="ECO:0000259" key="7">
    <source>
        <dbReference type="Pfam" id="PF02771"/>
    </source>
</evidence>
<evidence type="ECO:0000256" key="3">
    <source>
        <dbReference type="ARBA" id="ARBA00022630"/>
    </source>
</evidence>
<dbReference type="InterPro" id="IPR009100">
    <property type="entry name" value="AcylCoA_DH/oxidase_NM_dom_sf"/>
</dbReference>
<comment type="similarity">
    <text evidence="2">Belongs to the acyl-CoA dehydrogenase family.</text>
</comment>
<dbReference type="Pfam" id="PF00441">
    <property type="entry name" value="Acyl-CoA_dh_1"/>
    <property type="match status" value="1"/>
</dbReference>
<dbReference type="InterPro" id="IPR036250">
    <property type="entry name" value="AcylCo_DH-like_C"/>
</dbReference>
<feature type="domain" description="Acyl-CoA dehydrogenase/oxidase C-terminal" evidence="6">
    <location>
        <begin position="215"/>
        <end position="348"/>
    </location>
</feature>
<feature type="domain" description="Acyl-CoA dehydrogenase/oxidase N-terminal" evidence="7">
    <location>
        <begin position="16"/>
        <end position="107"/>
    </location>
</feature>
<comment type="caution">
    <text evidence="8">The sequence shown here is derived from an EMBL/GenBank/DDBJ whole genome shotgun (WGS) entry which is preliminary data.</text>
</comment>
<dbReference type="OrthoDB" id="4613968at2"/>
<reference evidence="9 11" key="1">
    <citation type="submission" date="2016-01" db="EMBL/GenBank/DDBJ databases">
        <title>The new phylogeny of the genus Mycobacterium.</title>
        <authorList>
            <person name="Tarcisio F."/>
            <person name="Conor M."/>
            <person name="Antonella G."/>
            <person name="Elisabetta G."/>
            <person name="Giulia F.S."/>
            <person name="Sara T."/>
            <person name="Anna F."/>
            <person name="Clotilde B."/>
            <person name="Roberto B."/>
            <person name="Veronica D.S."/>
            <person name="Fabio R."/>
            <person name="Monica P."/>
            <person name="Olivier J."/>
            <person name="Enrico T."/>
            <person name="Nicola S."/>
        </authorList>
    </citation>
    <scope>NUCLEOTIDE SEQUENCE [LARGE SCALE GENOMIC DNA]</scope>
    <source>
        <strain evidence="9 11">DSM 44160</strain>
    </source>
</reference>
<dbReference type="EMBL" id="MAEM01000021">
    <property type="protein sequence ID" value="OBS03943.1"/>
    <property type="molecule type" value="Genomic_DNA"/>
</dbReference>
<dbReference type="SUPFAM" id="SSF56645">
    <property type="entry name" value="Acyl-CoA dehydrogenase NM domain-like"/>
    <property type="match status" value="1"/>
</dbReference>
<evidence type="ECO:0000256" key="1">
    <source>
        <dbReference type="ARBA" id="ARBA00001974"/>
    </source>
</evidence>
<name>A0A1A6BNM4_MYCGO</name>
<evidence type="ECO:0000313" key="9">
    <source>
        <dbReference type="EMBL" id="ORV96312.1"/>
    </source>
</evidence>
<organism evidence="8 10">
    <name type="scientific">Mycobacterium gordonae</name>
    <dbReference type="NCBI Taxonomy" id="1778"/>
    <lineage>
        <taxon>Bacteria</taxon>
        <taxon>Bacillati</taxon>
        <taxon>Actinomycetota</taxon>
        <taxon>Actinomycetes</taxon>
        <taxon>Mycobacteriales</taxon>
        <taxon>Mycobacteriaceae</taxon>
        <taxon>Mycobacterium</taxon>
    </lineage>
</organism>
<dbReference type="InterPro" id="IPR009075">
    <property type="entry name" value="AcylCo_DH/oxidase_C"/>
</dbReference>
<keyword evidence="5" id="KW-0560">Oxidoreductase</keyword>
<evidence type="ECO:0000313" key="8">
    <source>
        <dbReference type="EMBL" id="OBS03943.1"/>
    </source>
</evidence>
<evidence type="ECO:0000259" key="6">
    <source>
        <dbReference type="Pfam" id="PF00441"/>
    </source>
</evidence>
<dbReference type="GO" id="GO:0050660">
    <property type="term" value="F:flavin adenine dinucleotide binding"/>
    <property type="evidence" value="ECO:0007669"/>
    <property type="project" value="InterPro"/>
</dbReference>
<dbReference type="SUPFAM" id="SSF47203">
    <property type="entry name" value="Acyl-CoA dehydrogenase C-terminal domain-like"/>
    <property type="match status" value="1"/>
</dbReference>
<evidence type="ECO:0000256" key="2">
    <source>
        <dbReference type="ARBA" id="ARBA00009347"/>
    </source>
</evidence>
<dbReference type="InterPro" id="IPR013786">
    <property type="entry name" value="AcylCoA_DH/ox_N"/>
</dbReference>
<dbReference type="Gene3D" id="1.10.540.10">
    <property type="entry name" value="Acyl-CoA dehydrogenase/oxidase, N-terminal domain"/>
    <property type="match status" value="1"/>
</dbReference>
<dbReference type="PANTHER" id="PTHR43884:SF20">
    <property type="entry name" value="ACYL-COA DEHYDROGENASE FADE28"/>
    <property type="match status" value="1"/>
</dbReference>
<reference evidence="8 10" key="2">
    <citation type="submission" date="2016-06" db="EMBL/GenBank/DDBJ databases">
        <authorList>
            <person name="Kjaerup R.B."/>
            <person name="Dalgaard T.S."/>
            <person name="Juul-Madsen H.R."/>
        </authorList>
    </citation>
    <scope>NUCLEOTIDE SEQUENCE [LARGE SCALE GENOMIC DNA]</scope>
    <source>
        <strain evidence="8 10">1245752.6</strain>
    </source>
</reference>
<evidence type="ECO:0000313" key="10">
    <source>
        <dbReference type="Proteomes" id="UP000093757"/>
    </source>
</evidence>
<dbReference type="Pfam" id="PF02771">
    <property type="entry name" value="Acyl-CoA_dh_N"/>
    <property type="match status" value="1"/>
</dbReference>
<dbReference type="AlphaFoldDB" id="A0A1A6BNM4"/>
<keyword evidence="11" id="KW-1185">Reference proteome</keyword>
<evidence type="ECO:0000256" key="5">
    <source>
        <dbReference type="ARBA" id="ARBA00023002"/>
    </source>
</evidence>
<keyword evidence="3" id="KW-0285">Flavoprotein</keyword>
<evidence type="ECO:0000313" key="11">
    <source>
        <dbReference type="Proteomes" id="UP000193928"/>
    </source>
</evidence>
<dbReference type="Proteomes" id="UP000093757">
    <property type="component" value="Unassembled WGS sequence"/>
</dbReference>
<dbReference type="InterPro" id="IPR046373">
    <property type="entry name" value="Acyl-CoA_Oxase/DH_mid-dom_sf"/>
</dbReference>
<accession>A0A1A6BNM4</accession>
<gene>
    <name evidence="8" type="ORF">A9W98_07055</name>
    <name evidence="9" type="ORF">AWC08_12680</name>
</gene>
<dbReference type="InterPro" id="IPR037069">
    <property type="entry name" value="AcylCoA_DH/ox_N_sf"/>
</dbReference>
<keyword evidence="4" id="KW-0274">FAD</keyword>
<sequence>MTPDSLPSLDEIADRTAELTQLRNSVDDILKDVWSVERARALLDGPGPAFDAQLWRTVNELGWPDVLVSESARGGGGGLRELCVMAEAAGAAAAPIPLAVTAAAGWCADGCADGVNLLLPGRAELTAEGGVSGLWPVVAYGAVATGLLVRADKGDETVLGFVDPTDAAVQLSAVCPLDHNPAARIEMRDSRIHVIERAERARCRHQGAALRAQVAQVAELVGITSAANDAATAYAKLRVAFGRPIGTFQAVKHRLVDQRCAIEVGRALVNRAADAIDQHHADAAALAGLAAFWGVHALRSVPEGAMQVFGGIGYTWEHQAHVHLRRAASCAATLGSRAQHREVVAAWLSSRHSQEGSRTE</sequence>
<dbReference type="Gene3D" id="2.40.110.10">
    <property type="entry name" value="Butyryl-CoA Dehydrogenase, subunit A, domain 2"/>
    <property type="match status" value="1"/>
</dbReference>
<dbReference type="PANTHER" id="PTHR43884">
    <property type="entry name" value="ACYL-COA DEHYDROGENASE"/>
    <property type="match status" value="1"/>
</dbReference>
<dbReference type="GO" id="GO:0003995">
    <property type="term" value="F:acyl-CoA dehydrogenase activity"/>
    <property type="evidence" value="ECO:0007669"/>
    <property type="project" value="TreeGrafter"/>
</dbReference>
<comment type="cofactor">
    <cofactor evidence="1">
        <name>FAD</name>
        <dbReference type="ChEBI" id="CHEBI:57692"/>
    </cofactor>
</comment>
<dbReference type="EMBL" id="LQOY01000014">
    <property type="protein sequence ID" value="ORV96312.1"/>
    <property type="molecule type" value="Genomic_DNA"/>
</dbReference>
<dbReference type="Proteomes" id="UP000193928">
    <property type="component" value="Unassembled WGS sequence"/>
</dbReference>
<proteinExistence type="inferred from homology"/>
<protein>
    <submittedName>
        <fullName evidence="8">Acyl-CoA dehydrogenase</fullName>
    </submittedName>
</protein>
<dbReference type="Gene3D" id="1.20.140.10">
    <property type="entry name" value="Butyryl-CoA Dehydrogenase, subunit A, domain 3"/>
    <property type="match status" value="1"/>
</dbReference>
<evidence type="ECO:0000256" key="4">
    <source>
        <dbReference type="ARBA" id="ARBA00022827"/>
    </source>
</evidence>